<comment type="caution">
    <text evidence="3">The sequence shown here is derived from an EMBL/GenBank/DDBJ whole genome shotgun (WGS) entry which is preliminary data.</text>
</comment>
<protein>
    <submittedName>
        <fullName evidence="3">Amidohydrolase</fullName>
    </submittedName>
</protein>
<gene>
    <name evidence="3" type="ORF">EYC98_13865</name>
</gene>
<keyword evidence="4" id="KW-1185">Reference proteome</keyword>
<organism evidence="3 4">
    <name type="scientific">Candidatus Litorirhabdus singularis</name>
    <dbReference type="NCBI Taxonomy" id="2518993"/>
    <lineage>
        <taxon>Bacteria</taxon>
        <taxon>Pseudomonadati</taxon>
        <taxon>Pseudomonadota</taxon>
        <taxon>Gammaproteobacteria</taxon>
        <taxon>Cellvibrionales</taxon>
        <taxon>Halieaceae</taxon>
        <taxon>Candidatus Litorirhabdus</taxon>
    </lineage>
</organism>
<dbReference type="InterPro" id="IPR006680">
    <property type="entry name" value="Amidohydro-rel"/>
</dbReference>
<feature type="domain" description="Amidohydrolase-related" evidence="2">
    <location>
        <begin position="15"/>
        <end position="322"/>
    </location>
</feature>
<evidence type="ECO:0000313" key="4">
    <source>
        <dbReference type="Proteomes" id="UP001143362"/>
    </source>
</evidence>
<dbReference type="SUPFAM" id="SSF51556">
    <property type="entry name" value="Metallo-dependent hydrolases"/>
    <property type="match status" value="1"/>
</dbReference>
<dbReference type="InterPro" id="IPR052350">
    <property type="entry name" value="Metallo-dep_Lactonases"/>
</dbReference>
<dbReference type="InterPro" id="IPR032466">
    <property type="entry name" value="Metal_Hydrolase"/>
</dbReference>
<dbReference type="Proteomes" id="UP001143362">
    <property type="component" value="Unassembled WGS sequence"/>
</dbReference>
<name>A0ABT3TKL0_9GAMM</name>
<dbReference type="PANTHER" id="PTHR43569:SF1">
    <property type="entry name" value="BLL3371 PROTEIN"/>
    <property type="match status" value="1"/>
</dbReference>
<proteinExistence type="inferred from homology"/>
<reference evidence="3" key="1">
    <citation type="submission" date="2019-02" db="EMBL/GenBank/DDBJ databases">
        <authorList>
            <person name="Li S.-H."/>
        </authorList>
    </citation>
    <scope>NUCLEOTIDE SEQUENCE</scope>
    <source>
        <strain evidence="3">IMCC14734</strain>
    </source>
</reference>
<evidence type="ECO:0000313" key="3">
    <source>
        <dbReference type="EMBL" id="MCX2981944.1"/>
    </source>
</evidence>
<evidence type="ECO:0000256" key="1">
    <source>
        <dbReference type="ARBA" id="ARBA00038310"/>
    </source>
</evidence>
<dbReference type="PANTHER" id="PTHR43569">
    <property type="entry name" value="AMIDOHYDROLASE"/>
    <property type="match status" value="1"/>
</dbReference>
<accession>A0ABT3TKL0</accession>
<sequence length="326" mass="35710">MVTEEVIIDPERPLCDPHHHLWDHATAPYMLPELLADTGCGHNVVSTVFVECGAMYRSSGPTALQPLGETEFVNGVAAMCSSGSYGSMRGCAGIVGFADMLLGEQVGAVLDQHKSLSPRFRGIRHCASYDAAPEIRTSHSNPPQHLLLRDEFQAAFVELAPRGLSFDAWLYHPQLRELTELARAFPNTTIVLNHFGGPLGIGPYAGKQDAIFRQWQVEVAALAACPNVYAKLGGLLMAVNGVRGLKQPLNADEIVAATGHYYRYAISCFGPERCMFESNFPVDKRNCSYASLWNAFKKIAASYSATDQDWLCHDTAVACYRLQKSP</sequence>
<evidence type="ECO:0000259" key="2">
    <source>
        <dbReference type="Pfam" id="PF04909"/>
    </source>
</evidence>
<dbReference type="EMBL" id="SHNN01000002">
    <property type="protein sequence ID" value="MCX2981944.1"/>
    <property type="molecule type" value="Genomic_DNA"/>
</dbReference>
<dbReference type="Gene3D" id="3.20.20.140">
    <property type="entry name" value="Metal-dependent hydrolases"/>
    <property type="match status" value="1"/>
</dbReference>
<comment type="similarity">
    <text evidence="1">Belongs to the metallo-dependent hydrolases superfamily.</text>
</comment>
<dbReference type="Pfam" id="PF04909">
    <property type="entry name" value="Amidohydro_2"/>
    <property type="match status" value="1"/>
</dbReference>